<keyword evidence="1" id="KW-1133">Transmembrane helix</keyword>
<evidence type="ECO:0000313" key="2">
    <source>
        <dbReference type="EMBL" id="SHK98518.1"/>
    </source>
</evidence>
<evidence type="ECO:0000313" key="3">
    <source>
        <dbReference type="Proteomes" id="UP000184474"/>
    </source>
</evidence>
<gene>
    <name evidence="2" type="ORF">SAMN04488028_1172</name>
</gene>
<sequence>MLYLSPTCILLLDLDQAMYTVFSIVNEQMLFNYVLQLFLSISIFAGLGRYVLNTYNNYAFGIFSKDYTINFFQPLIRVSPIYFF</sequence>
<keyword evidence="1" id="KW-0472">Membrane</keyword>
<evidence type="ECO:0000256" key="1">
    <source>
        <dbReference type="SAM" id="Phobius"/>
    </source>
</evidence>
<keyword evidence="1" id="KW-0812">Transmembrane</keyword>
<dbReference type="Proteomes" id="UP000184474">
    <property type="component" value="Unassembled WGS sequence"/>
</dbReference>
<feature type="transmembrane region" description="Helical" evidence="1">
    <location>
        <begin position="33"/>
        <end position="52"/>
    </location>
</feature>
<protein>
    <submittedName>
        <fullName evidence="2">Uncharacterized protein</fullName>
    </submittedName>
</protein>
<reference evidence="3" key="1">
    <citation type="submission" date="2016-11" db="EMBL/GenBank/DDBJ databases">
        <authorList>
            <person name="Varghese N."/>
            <person name="Submissions S."/>
        </authorList>
    </citation>
    <scope>NUCLEOTIDE SEQUENCE [LARGE SCALE GENOMIC DNA]</scope>
    <source>
        <strain evidence="3">DSM 26134</strain>
    </source>
</reference>
<dbReference type="EMBL" id="FRAA01000017">
    <property type="protein sequence ID" value="SHK98518.1"/>
    <property type="molecule type" value="Genomic_DNA"/>
</dbReference>
<keyword evidence="3" id="KW-1185">Reference proteome</keyword>
<organism evidence="2 3">
    <name type="scientific">Reichenbachiella agariperforans</name>
    <dbReference type="NCBI Taxonomy" id="156994"/>
    <lineage>
        <taxon>Bacteria</taxon>
        <taxon>Pseudomonadati</taxon>
        <taxon>Bacteroidota</taxon>
        <taxon>Cytophagia</taxon>
        <taxon>Cytophagales</taxon>
        <taxon>Reichenbachiellaceae</taxon>
        <taxon>Reichenbachiella</taxon>
    </lineage>
</organism>
<proteinExistence type="predicted"/>
<dbReference type="STRING" id="156994.SAMN04488028_1172"/>
<accession>A0A1M6WXS2</accession>
<dbReference type="AlphaFoldDB" id="A0A1M6WXS2"/>
<name>A0A1M6WXS2_REIAG</name>